<feature type="compositionally biased region" description="Basic and acidic residues" evidence="1">
    <location>
        <begin position="76"/>
        <end position="87"/>
    </location>
</feature>
<organism evidence="2 3">
    <name type="scientific">Streptomyces caeni</name>
    <dbReference type="NCBI Taxonomy" id="2307231"/>
    <lineage>
        <taxon>Bacteria</taxon>
        <taxon>Bacillati</taxon>
        <taxon>Actinomycetota</taxon>
        <taxon>Actinomycetes</taxon>
        <taxon>Kitasatosporales</taxon>
        <taxon>Streptomycetaceae</taxon>
        <taxon>Streptomyces</taxon>
    </lineage>
</organism>
<proteinExistence type="predicted"/>
<evidence type="ECO:0000313" key="2">
    <source>
        <dbReference type="EMBL" id="MFD1662439.1"/>
    </source>
</evidence>
<dbReference type="NCBIfam" id="NF033519">
    <property type="entry name" value="transpos_ISAzo13"/>
    <property type="match status" value="1"/>
</dbReference>
<dbReference type="EMBL" id="JBHUDX010000094">
    <property type="protein sequence ID" value="MFD1662439.1"/>
    <property type="molecule type" value="Genomic_DNA"/>
</dbReference>
<dbReference type="InterPro" id="IPR011518">
    <property type="entry name" value="Transposase_36"/>
</dbReference>
<evidence type="ECO:0000256" key="1">
    <source>
        <dbReference type="SAM" id="MobiDB-lite"/>
    </source>
</evidence>
<gene>
    <name evidence="2" type="ORF">ACFSL4_30750</name>
</gene>
<evidence type="ECO:0000313" key="3">
    <source>
        <dbReference type="Proteomes" id="UP001597261"/>
    </source>
</evidence>
<dbReference type="RefSeq" id="WP_381090104.1">
    <property type="nucleotide sequence ID" value="NZ_JBHUDX010000094.1"/>
</dbReference>
<reference evidence="3" key="1">
    <citation type="journal article" date="2019" name="Int. J. Syst. Evol. Microbiol.">
        <title>The Global Catalogue of Microorganisms (GCM) 10K type strain sequencing project: providing services to taxonomists for standard genome sequencing and annotation.</title>
        <authorList>
            <consortium name="The Broad Institute Genomics Platform"/>
            <consortium name="The Broad Institute Genome Sequencing Center for Infectious Disease"/>
            <person name="Wu L."/>
            <person name="Ma J."/>
        </authorList>
    </citation>
    <scope>NUCLEOTIDE SEQUENCE [LARGE SCALE GENOMIC DNA]</scope>
    <source>
        <strain evidence="3">CGMCC 1.12470</strain>
    </source>
</reference>
<protein>
    <submittedName>
        <fullName evidence="2">ISAzo13 family transposase</fullName>
    </submittedName>
</protein>
<keyword evidence="3" id="KW-1185">Reference proteome</keyword>
<sequence length="701" mass="77252">MAITEEILSQLDRRFAVLLPHLNERQRRLAVAAEARLLGHGGVRAAARAAAVSETTVRRGIAELEAGTGPLPGGRIRAEGGGRKPAEEIDPGLVNALMALVEPDERGDPESPLRWTTKSLRHLAEELTRQGHPVSAPTVGRLLKQAGFSLQANAKTLEGAQHPDRDSQFRYLNEQVKQHQAAGDPVISVDTKKREQIGRLPMSGREWRPKGNPVQVEDHHFFFSGPDVEQAIPYGIYDIARNIGWVNVGVDHDTSTFAVESIRRWWKARGHSDYPKATRLLITADAGGSNGYRYRVWKSELAALAAETGLAITVCHFPPGTSKWNKIEHRLFSHITHNWRGRPLTSHDVVIETIAATRTRAGLRVEARLDRGDYPTGIAISKDRFAALPLVKHETHGQWNYTLLPEPADTADALPATGETHGVADRRRALLARLSDPRLTGLSNTQLATLCAKLAHLQAARAQERYSEQRGGRARRATGNQRSKPLFDDAARVMLTLLYQRQVCSMKLLGDMLEVTPNCIGHLVAETRRVLEDHGHQPGYAPTRFTTAAELLAFLDTSTTPPRTRIMESLSHPRLTGMSREDLDALARHIAPRQAAQIERASYQRRGADRQPGSRGGVFPQKIGDKERVVLAVLYLRRLCTLDVLADALGDVSRSLIGNVVREIRPLLMEGGHLPPPATIRYRTAADLLAAAHSEDGTPTG</sequence>
<feature type="region of interest" description="Disordered" evidence="1">
    <location>
        <begin position="66"/>
        <end position="88"/>
    </location>
</feature>
<feature type="region of interest" description="Disordered" evidence="1">
    <location>
        <begin position="601"/>
        <end position="620"/>
    </location>
</feature>
<dbReference type="Pfam" id="PF07592">
    <property type="entry name" value="DDE_Tnp_ISAZ013"/>
    <property type="match status" value="1"/>
</dbReference>
<dbReference type="Proteomes" id="UP001597261">
    <property type="component" value="Unassembled WGS sequence"/>
</dbReference>
<accession>A0ABW4J0T4</accession>
<name>A0ABW4J0T4_9ACTN</name>
<comment type="caution">
    <text evidence="2">The sequence shown here is derived from an EMBL/GenBank/DDBJ whole genome shotgun (WGS) entry which is preliminary data.</text>
</comment>